<accession>A0A0F9E1G3</accession>
<gene>
    <name evidence="1" type="ORF">LCGC14_2422360</name>
</gene>
<organism evidence="1">
    <name type="scientific">marine sediment metagenome</name>
    <dbReference type="NCBI Taxonomy" id="412755"/>
    <lineage>
        <taxon>unclassified sequences</taxon>
        <taxon>metagenomes</taxon>
        <taxon>ecological metagenomes</taxon>
    </lineage>
</organism>
<dbReference type="AlphaFoldDB" id="A0A0F9E1G3"/>
<reference evidence="1" key="1">
    <citation type="journal article" date="2015" name="Nature">
        <title>Complex archaea that bridge the gap between prokaryotes and eukaryotes.</title>
        <authorList>
            <person name="Spang A."/>
            <person name="Saw J.H."/>
            <person name="Jorgensen S.L."/>
            <person name="Zaremba-Niedzwiedzka K."/>
            <person name="Martijn J."/>
            <person name="Lind A.E."/>
            <person name="van Eijk R."/>
            <person name="Schleper C."/>
            <person name="Guy L."/>
            <person name="Ettema T.J."/>
        </authorList>
    </citation>
    <scope>NUCLEOTIDE SEQUENCE</scope>
</reference>
<evidence type="ECO:0000313" key="1">
    <source>
        <dbReference type="EMBL" id="KKL23741.1"/>
    </source>
</evidence>
<dbReference type="EMBL" id="LAZR01036863">
    <property type="protein sequence ID" value="KKL23741.1"/>
    <property type="molecule type" value="Genomic_DNA"/>
</dbReference>
<evidence type="ECO:0008006" key="2">
    <source>
        <dbReference type="Google" id="ProtNLM"/>
    </source>
</evidence>
<dbReference type="CDD" id="cd08054">
    <property type="entry name" value="gp6"/>
    <property type="match status" value="1"/>
</dbReference>
<sequence>MTAHPRSSTTLTTAATVLPLSLGEIKDYLGISDSDESEDPNLMSALRAATISVERYTRRTLLTTTWTLWMDRFPGKALPWWDGVKQGADTELTDLTEAIIVPKSPLISITSITAYHQDGTTTVASASNYIIDLASEPARVALKVGETWPTDALRSINGVGVVFVAGYGPVGSDVPEDIRRALLVIIGDFHENREASPAKFEKVGESSISRFEASVSIPPTAQNLLSTYKLWKM</sequence>
<comment type="caution">
    <text evidence="1">The sequence shown here is derived from an EMBL/GenBank/DDBJ whole genome shotgun (WGS) entry which is preliminary data.</text>
</comment>
<dbReference type="Gene3D" id="1.10.3230.30">
    <property type="entry name" value="Phage gp6-like head-tail connector protein"/>
    <property type="match status" value="1"/>
</dbReference>
<protein>
    <recommendedName>
        <fullName evidence="2">Phage gp6-like head-tail connector protein</fullName>
    </recommendedName>
</protein>
<dbReference type="NCBIfam" id="TIGR02215">
    <property type="entry name" value="phage_chp_gp8"/>
    <property type="match status" value="1"/>
</dbReference>
<dbReference type="InterPro" id="IPR011738">
    <property type="entry name" value="Phage_CHP"/>
</dbReference>
<name>A0A0F9E1G3_9ZZZZ</name>
<proteinExistence type="predicted"/>